<keyword evidence="2" id="KW-1185">Reference proteome</keyword>
<comment type="caution">
    <text evidence="1">The sequence shown here is derived from an EMBL/GenBank/DDBJ whole genome shotgun (WGS) entry which is preliminary data.</text>
</comment>
<dbReference type="EMBL" id="JAQGLA010000041">
    <property type="protein sequence ID" value="MDA3628263.1"/>
    <property type="molecule type" value="Genomic_DNA"/>
</dbReference>
<evidence type="ECO:0000313" key="1">
    <source>
        <dbReference type="EMBL" id="MDA3628263.1"/>
    </source>
</evidence>
<sequence length="160" mass="18113">MKLEPDSAFSETKQFKHFQYRKGIVPDWCRFAHIRCNTTDSLVRSWCRRVFQVEEVEVCSRPGERCPDLPTGILECTDCIVAAAFPVLADRSDLNQMIPARIDTPPEMASAMLVLHQDLADEESRIRAGEVDTGSLGRLAAETERFAAALRRFGWLAARR</sequence>
<gene>
    <name evidence="1" type="ORF">OU415_22710</name>
</gene>
<dbReference type="Proteomes" id="UP001210380">
    <property type="component" value="Unassembled WGS sequence"/>
</dbReference>
<proteinExistence type="predicted"/>
<evidence type="ECO:0000313" key="2">
    <source>
        <dbReference type="Proteomes" id="UP001210380"/>
    </source>
</evidence>
<dbReference type="RefSeq" id="WP_270951048.1">
    <property type="nucleotide sequence ID" value="NZ_JAQGLA010000041.1"/>
</dbReference>
<reference evidence="1 2" key="1">
    <citation type="submission" date="2022-11" db="EMBL/GenBank/DDBJ databases">
        <title>Draft genome sequence of Saccharopolyspora sp. WRP15-2 isolated from rhizosphere soils of wild rice in Thailand.</title>
        <authorList>
            <person name="Duangmal K."/>
            <person name="Kammanee S."/>
            <person name="Muangham S."/>
        </authorList>
    </citation>
    <scope>NUCLEOTIDE SEQUENCE [LARGE SCALE GENOMIC DNA]</scope>
    <source>
        <strain evidence="1 2">WRP15-2</strain>
    </source>
</reference>
<organism evidence="1 2">
    <name type="scientific">Saccharopolyspora oryzae</name>
    <dbReference type="NCBI Taxonomy" id="2997343"/>
    <lineage>
        <taxon>Bacteria</taxon>
        <taxon>Bacillati</taxon>
        <taxon>Actinomycetota</taxon>
        <taxon>Actinomycetes</taxon>
        <taxon>Pseudonocardiales</taxon>
        <taxon>Pseudonocardiaceae</taxon>
        <taxon>Saccharopolyspora</taxon>
    </lineage>
</organism>
<accession>A0ABT4V369</accession>
<protein>
    <submittedName>
        <fullName evidence="1">Uncharacterized protein</fullName>
    </submittedName>
</protein>
<name>A0ABT4V369_9PSEU</name>